<evidence type="ECO:0000256" key="6">
    <source>
        <dbReference type="ARBA" id="ARBA00023049"/>
    </source>
</evidence>
<keyword evidence="4" id="KW-0378">Hydrolase</keyword>
<reference evidence="9 10" key="1">
    <citation type="submission" date="2023-05" db="EMBL/GenBank/DDBJ databases">
        <title>[ruminococcus] sp. nov., isolated from a pig farm feces dump.</title>
        <authorList>
            <person name="Chang Y.-H."/>
        </authorList>
    </citation>
    <scope>NUCLEOTIDE SEQUENCE [LARGE SCALE GENOMIC DNA]</scope>
    <source>
        <strain evidence="9 10">YH-rum2234</strain>
    </source>
</reference>
<dbReference type="InterPro" id="IPR020891">
    <property type="entry name" value="UPF0758_CS"/>
</dbReference>
<dbReference type="RefSeq" id="WP_283231045.1">
    <property type="nucleotide sequence ID" value="NZ_JASGBQ010000015.1"/>
</dbReference>
<dbReference type="PROSITE" id="PS50249">
    <property type="entry name" value="MPN"/>
    <property type="match status" value="1"/>
</dbReference>
<accession>A0AAP4BAQ4</accession>
<keyword evidence="6" id="KW-0482">Metalloprotease</keyword>
<dbReference type="GO" id="GO:0008237">
    <property type="term" value="F:metallopeptidase activity"/>
    <property type="evidence" value="ECO:0007669"/>
    <property type="project" value="UniProtKB-KW"/>
</dbReference>
<dbReference type="InterPro" id="IPR025657">
    <property type="entry name" value="RadC_JAB"/>
</dbReference>
<dbReference type="CDD" id="cd08071">
    <property type="entry name" value="MPN_DUF2466"/>
    <property type="match status" value="1"/>
</dbReference>
<dbReference type="AlphaFoldDB" id="A0AAP4BAQ4"/>
<dbReference type="GO" id="GO:0046872">
    <property type="term" value="F:metal ion binding"/>
    <property type="evidence" value="ECO:0007669"/>
    <property type="project" value="UniProtKB-KW"/>
</dbReference>
<protein>
    <submittedName>
        <fullName evidence="9">DNA repair protein RadC</fullName>
    </submittedName>
</protein>
<evidence type="ECO:0000313" key="10">
    <source>
        <dbReference type="Proteomes" id="UP001300383"/>
    </source>
</evidence>
<evidence type="ECO:0000256" key="4">
    <source>
        <dbReference type="ARBA" id="ARBA00022801"/>
    </source>
</evidence>
<dbReference type="InterPro" id="IPR001405">
    <property type="entry name" value="UPF0758"/>
</dbReference>
<dbReference type="NCBIfam" id="NF000642">
    <property type="entry name" value="PRK00024.1"/>
    <property type="match status" value="1"/>
</dbReference>
<dbReference type="InterPro" id="IPR037518">
    <property type="entry name" value="MPN"/>
</dbReference>
<comment type="similarity">
    <text evidence="1 7">Belongs to the UPF0758 family.</text>
</comment>
<dbReference type="Gene3D" id="3.40.140.10">
    <property type="entry name" value="Cytidine Deaminase, domain 2"/>
    <property type="match status" value="1"/>
</dbReference>
<dbReference type="Pfam" id="PF20582">
    <property type="entry name" value="UPF0758_N"/>
    <property type="match status" value="1"/>
</dbReference>
<organism evidence="9 10">
    <name type="scientific">Fusibacillus kribbianus</name>
    <dbReference type="NCBI Taxonomy" id="3044208"/>
    <lineage>
        <taxon>Bacteria</taxon>
        <taxon>Bacillati</taxon>
        <taxon>Bacillota</taxon>
        <taxon>Clostridia</taxon>
        <taxon>Lachnospirales</taxon>
        <taxon>Lachnospiraceae</taxon>
        <taxon>Fusibacillus</taxon>
    </lineage>
</organism>
<dbReference type="PROSITE" id="PS01302">
    <property type="entry name" value="UPF0758"/>
    <property type="match status" value="1"/>
</dbReference>
<dbReference type="EMBL" id="JASGBQ010000015">
    <property type="protein sequence ID" value="MDI9242600.1"/>
    <property type="molecule type" value="Genomic_DNA"/>
</dbReference>
<dbReference type="NCBIfam" id="TIGR00608">
    <property type="entry name" value="radc"/>
    <property type="match status" value="1"/>
</dbReference>
<evidence type="ECO:0000256" key="7">
    <source>
        <dbReference type="RuleBase" id="RU003797"/>
    </source>
</evidence>
<keyword evidence="3" id="KW-0479">Metal-binding</keyword>
<evidence type="ECO:0000256" key="3">
    <source>
        <dbReference type="ARBA" id="ARBA00022723"/>
    </source>
</evidence>
<dbReference type="GO" id="GO:0006508">
    <property type="term" value="P:proteolysis"/>
    <property type="evidence" value="ECO:0007669"/>
    <property type="project" value="UniProtKB-KW"/>
</dbReference>
<feature type="domain" description="MPN" evidence="8">
    <location>
        <begin position="108"/>
        <end position="230"/>
    </location>
</feature>
<keyword evidence="10" id="KW-1185">Reference proteome</keyword>
<name>A0AAP4BAQ4_9FIRM</name>
<dbReference type="Pfam" id="PF04002">
    <property type="entry name" value="RadC"/>
    <property type="match status" value="1"/>
</dbReference>
<dbReference type="PANTHER" id="PTHR30471">
    <property type="entry name" value="DNA REPAIR PROTEIN RADC"/>
    <property type="match status" value="1"/>
</dbReference>
<comment type="caution">
    <text evidence="9">The sequence shown here is derived from an EMBL/GenBank/DDBJ whole genome shotgun (WGS) entry which is preliminary data.</text>
</comment>
<evidence type="ECO:0000259" key="8">
    <source>
        <dbReference type="PROSITE" id="PS50249"/>
    </source>
</evidence>
<gene>
    <name evidence="9" type="primary">radC</name>
    <name evidence="9" type="ORF">QJ036_08975</name>
</gene>
<dbReference type="InterPro" id="IPR046778">
    <property type="entry name" value="UPF0758_N"/>
</dbReference>
<evidence type="ECO:0000313" key="9">
    <source>
        <dbReference type="EMBL" id="MDI9242600.1"/>
    </source>
</evidence>
<proteinExistence type="inferred from homology"/>
<keyword evidence="5" id="KW-0862">Zinc</keyword>
<dbReference type="PANTHER" id="PTHR30471:SF3">
    <property type="entry name" value="UPF0758 PROTEIN YEES-RELATED"/>
    <property type="match status" value="1"/>
</dbReference>
<dbReference type="Proteomes" id="UP001300383">
    <property type="component" value="Unassembled WGS sequence"/>
</dbReference>
<evidence type="ECO:0000256" key="1">
    <source>
        <dbReference type="ARBA" id="ARBA00010243"/>
    </source>
</evidence>
<sequence length="230" mass="25498">MNRNTIRELPASERPYEKCRAKGPESLTDAELLAVILRTGTKGQGALETARKVLDMSVPHGGLLGLYHLTADELRGIPGIGSVKALQLSCIGELAKRMSRNRFEKARTFGTPGEVASYFMEDMRHLEKEELRSVFLDTKGQLLKEEVLFVGTVNGSLISPREIFLEALKCRAVSVILLHNHPSGDPEPSREDILVTKRIAAAGELLDICLLDHIIIGDHCYISLKERGIW</sequence>
<keyword evidence="2" id="KW-0645">Protease</keyword>
<evidence type="ECO:0000256" key="2">
    <source>
        <dbReference type="ARBA" id="ARBA00022670"/>
    </source>
</evidence>
<evidence type="ECO:0000256" key="5">
    <source>
        <dbReference type="ARBA" id="ARBA00022833"/>
    </source>
</evidence>